<reference evidence="1 2" key="1">
    <citation type="journal article" date="2014" name="Front. Microbiol.">
        <title>Phages of non-dairy lactococci: isolation and characterization of ?L47, a phage infecting the grass isolate Lactococcus lactis ssp. cremoris DPC6860.</title>
        <authorList>
            <person name="Cavanagh D."/>
            <person name="Guinane C.M."/>
            <person name="Neve H."/>
            <person name="Coffey A."/>
            <person name="Ross R.P."/>
            <person name="Fitzgerald G.F."/>
            <person name="McAuliffe O."/>
        </authorList>
    </citation>
    <scope>NUCLEOTIDE SEQUENCE [LARGE SCALE GENOMIC DNA]</scope>
</reference>
<evidence type="ECO:0000313" key="1">
    <source>
        <dbReference type="EMBL" id="AHC94124.1"/>
    </source>
</evidence>
<dbReference type="EMBL" id="KF926093">
    <property type="protein sequence ID" value="AHC94124.1"/>
    <property type="molecule type" value="Genomic_DNA"/>
</dbReference>
<proteinExistence type="predicted"/>
<gene>
    <name evidence="1" type="ORF">T548_0046</name>
</gene>
<dbReference type="KEGG" id="vg:18503601"/>
<evidence type="ECO:0000313" key="2">
    <source>
        <dbReference type="Proteomes" id="UP000018883"/>
    </source>
</evidence>
<organism evidence="1 2">
    <name type="scientific">Lactococcus phage phiL47</name>
    <dbReference type="NCBI Taxonomy" id="1412875"/>
    <lineage>
        <taxon>Viruses</taxon>
        <taxon>Duplodnaviria</taxon>
        <taxon>Heunggongvirae</taxon>
        <taxon>Uroviricota</taxon>
        <taxon>Caudoviricetes</taxon>
        <taxon>Audreyjarvisvirus</taxon>
        <taxon>Audreyjarvisvirus L47</taxon>
    </lineage>
</organism>
<name>V9VFF5_9CAUD</name>
<dbReference type="Proteomes" id="UP000018883">
    <property type="component" value="Segment"/>
</dbReference>
<sequence length="46" mass="5352">MQTKTVKYQDGTKGTFTYRETEKGILKISVFETADGWATMKQEYIK</sequence>
<keyword evidence="2" id="KW-1185">Reference proteome</keyword>
<dbReference type="RefSeq" id="YP_009006924.1">
    <property type="nucleotide sequence ID" value="NC_023574.1"/>
</dbReference>
<protein>
    <submittedName>
        <fullName evidence="1">Uncharacterized protein</fullName>
    </submittedName>
</protein>
<dbReference type="GeneID" id="18503601"/>
<accession>V9VFF5</accession>